<dbReference type="AlphaFoldDB" id="A0A0G2F0S4"/>
<comment type="caution">
    <text evidence="2">The sequence shown here is derived from an EMBL/GenBank/DDBJ whole genome shotgun (WGS) entry which is preliminary data.</text>
</comment>
<proteinExistence type="predicted"/>
<feature type="compositionally biased region" description="Pro residues" evidence="1">
    <location>
        <begin position="488"/>
        <end position="500"/>
    </location>
</feature>
<feature type="compositionally biased region" description="Polar residues" evidence="1">
    <location>
        <begin position="512"/>
        <end position="540"/>
    </location>
</feature>
<feature type="compositionally biased region" description="Polar residues" evidence="1">
    <location>
        <begin position="130"/>
        <end position="145"/>
    </location>
</feature>
<feature type="compositionally biased region" description="Basic and acidic residues" evidence="1">
    <location>
        <begin position="565"/>
        <end position="583"/>
    </location>
</feature>
<name>A0A0G2F0S4_PHACM</name>
<feature type="region of interest" description="Disordered" evidence="1">
    <location>
        <begin position="1022"/>
        <end position="1065"/>
    </location>
</feature>
<evidence type="ECO:0000256" key="1">
    <source>
        <dbReference type="SAM" id="MobiDB-lite"/>
    </source>
</evidence>
<protein>
    <submittedName>
        <fullName evidence="2">Uncharacterized protein</fullName>
    </submittedName>
</protein>
<feature type="region of interest" description="Disordered" evidence="1">
    <location>
        <begin position="125"/>
        <end position="187"/>
    </location>
</feature>
<sequence>MATPEVNQKCVSQEQCDAAARAIMLDDLGGLRRGWLTEQDDDYARRFKHFAGVGTAQLESARAINTAGTGSSRRAINNKAALSAWSNLQNNLEDIEEVEALGDLMGGQSHRARLNAEITAAGGQAYSVDDQANLSTNDPDSSTKPSGRSQRGGRGGGVVGTRGRADFKPNTLHIQASRPLDPAVDPSRDYYLTRKKTRSKPAGTFSGRGAVRPVSASLKLSNRALKTISADNTLIGGKSQPAGGIRVGAMDSSVKKLKPRPASEAKRPFNDPSCLVSPEEFMALVAQRVRPGGPKPIAIMKTTPEPPAESTDLAENGEKSTVAPMHDLLTAKPKDLAINDVVSRPSKDIPSAAISSTSKKGFDIPAIINDTQTNAAPKMKAISLPGGIPVKRAYNAFDSLLAAPSAFMQSVHDTSTGPISPGLDLSKAQNVETNQDINMSSMKFSDADAFLAHVPNAPHAAPRSKAGSILSNAFNNPRLTKQSCSGPIVPPLTIPPPRPKSPGTDGLPSAVSERNVTFDQGSPPATNPKSSEVSSRSYRTASPEPSKHAVAFQSHPPGPISNPTDLHETQGDHMKSNGHDSPLRDLEIDLMDFPNDSLQTDTLMPKHLGQLEPSTPQSSMSVALGSAGGSPSVNAPAPKRVKIGGNWYILDQNQDDEDDAIKTSQSLTSVKPSPVLSISFSTKDDHSSHRVIPANVSTHSRRPPNHGRGTQKIEDDFLEDQKDIVMSHHSLAAEKYEALSRDQKVKLTKEAMQSLTKQTPQGHTRQLSALEKARIPPRVLGTISLPVPTLSSPAVQTPTEPNRHLRTRSVMSELSLSLSNVQISPEARATTDSDEKHRITGNSSPTRTLPHAASQSNDVSDTTTISAKSLFATTHPFVPKTPSEDSTNKATKTLTPRPEGDMSLPTSKSVATVVQPQLDYGKVLQSGKVESQSKPAIQSIHSSSKNPFARPLPDPIYGERFFMQEKDISKHAVRSGNAVPKQSQAFQASPEVVLRTQIPTQNHPMHSGNVAASKLSNVAGWLKDSVQESQNKHANTSEAPSKQLQHRIRQPPKPLRSLNGSEFAS</sequence>
<evidence type="ECO:0000313" key="3">
    <source>
        <dbReference type="Proteomes" id="UP000053317"/>
    </source>
</evidence>
<feature type="compositionally biased region" description="Polar residues" evidence="1">
    <location>
        <begin position="1027"/>
        <end position="1043"/>
    </location>
</feature>
<feature type="compositionally biased region" description="Polar residues" evidence="1">
    <location>
        <begin position="612"/>
        <end position="621"/>
    </location>
</feature>
<feature type="region of interest" description="Disordered" evidence="1">
    <location>
        <begin position="610"/>
        <end position="638"/>
    </location>
</feature>
<reference evidence="2 3" key="2">
    <citation type="submission" date="2015-05" db="EMBL/GenBank/DDBJ databases">
        <authorList>
            <person name="Morales-Cruz A."/>
            <person name="Amrine K.C."/>
            <person name="Cantu D."/>
        </authorList>
    </citation>
    <scope>NUCLEOTIDE SEQUENCE [LARGE SCALE GENOMIC DNA]</scope>
    <source>
        <strain evidence="2">UCRPC4</strain>
    </source>
</reference>
<feature type="compositionally biased region" description="Polar residues" evidence="1">
    <location>
        <begin position="840"/>
        <end position="859"/>
    </location>
</feature>
<dbReference type="EMBL" id="LCWF01000019">
    <property type="protein sequence ID" value="KKY27949.1"/>
    <property type="molecule type" value="Genomic_DNA"/>
</dbReference>
<dbReference type="Proteomes" id="UP000053317">
    <property type="component" value="Unassembled WGS sequence"/>
</dbReference>
<accession>A0A0G2F0S4</accession>
<feature type="compositionally biased region" description="Gly residues" evidence="1">
    <location>
        <begin position="150"/>
        <end position="160"/>
    </location>
</feature>
<evidence type="ECO:0000313" key="2">
    <source>
        <dbReference type="EMBL" id="KKY27949.1"/>
    </source>
</evidence>
<feature type="region of interest" description="Disordered" evidence="1">
    <location>
        <begin position="823"/>
        <end position="859"/>
    </location>
</feature>
<gene>
    <name evidence="2" type="ORF">UCRPC4_g00793</name>
</gene>
<feature type="region of interest" description="Disordered" evidence="1">
    <location>
        <begin position="875"/>
        <end position="907"/>
    </location>
</feature>
<reference evidence="2 3" key="1">
    <citation type="submission" date="2015-05" db="EMBL/GenBank/DDBJ databases">
        <title>Distinctive expansion of gene families associated with plant cell wall degradation and secondary metabolism in the genomes of grapevine trunk pathogens.</title>
        <authorList>
            <person name="Lawrence D.P."/>
            <person name="Travadon R."/>
            <person name="Rolshausen P.E."/>
            <person name="Baumgartner K."/>
        </authorList>
    </citation>
    <scope>NUCLEOTIDE SEQUENCE [LARGE SCALE GENOMIC DNA]</scope>
    <source>
        <strain evidence="2">UCRPC4</strain>
    </source>
</reference>
<keyword evidence="3" id="KW-1185">Reference proteome</keyword>
<feature type="region of interest" description="Disordered" evidence="1">
    <location>
        <begin position="481"/>
        <end position="583"/>
    </location>
</feature>
<feature type="compositionally biased region" description="Basic and acidic residues" evidence="1">
    <location>
        <begin position="829"/>
        <end position="838"/>
    </location>
</feature>
<organism evidence="2 3">
    <name type="scientific">Phaeomoniella chlamydospora</name>
    <name type="common">Phaeoacremonium chlamydosporum</name>
    <dbReference type="NCBI Taxonomy" id="158046"/>
    <lineage>
        <taxon>Eukaryota</taxon>
        <taxon>Fungi</taxon>
        <taxon>Dikarya</taxon>
        <taxon>Ascomycota</taxon>
        <taxon>Pezizomycotina</taxon>
        <taxon>Eurotiomycetes</taxon>
        <taxon>Chaetothyriomycetidae</taxon>
        <taxon>Phaeomoniellales</taxon>
        <taxon>Phaeomoniellaceae</taxon>
        <taxon>Phaeomoniella</taxon>
    </lineage>
</organism>
<dbReference type="OrthoDB" id="5372553at2759"/>